<dbReference type="EMBL" id="BMJC01000001">
    <property type="protein sequence ID" value="GGA85170.1"/>
    <property type="molecule type" value="Genomic_DNA"/>
</dbReference>
<dbReference type="Gene3D" id="3.40.710.10">
    <property type="entry name" value="DD-peptidase/beta-lactamase superfamily"/>
    <property type="match status" value="1"/>
</dbReference>
<evidence type="ECO:0000313" key="4">
    <source>
        <dbReference type="Proteomes" id="UP000607559"/>
    </source>
</evidence>
<name>A0A8J2U812_9BACT</name>
<dbReference type="InterPro" id="IPR012338">
    <property type="entry name" value="Beta-lactam/transpept-like"/>
</dbReference>
<evidence type="ECO:0000256" key="1">
    <source>
        <dbReference type="SAM" id="MobiDB-lite"/>
    </source>
</evidence>
<dbReference type="PANTHER" id="PTHR46825">
    <property type="entry name" value="D-ALANYL-D-ALANINE-CARBOXYPEPTIDASE/ENDOPEPTIDASE AMPH"/>
    <property type="match status" value="1"/>
</dbReference>
<dbReference type="Pfam" id="PF00144">
    <property type="entry name" value="Beta-lactamase"/>
    <property type="match status" value="1"/>
</dbReference>
<reference evidence="3" key="1">
    <citation type="journal article" date="2014" name="Int. J. Syst. Evol. Microbiol.">
        <title>Complete genome sequence of Corynebacterium casei LMG S-19264T (=DSM 44701T), isolated from a smear-ripened cheese.</title>
        <authorList>
            <consortium name="US DOE Joint Genome Institute (JGI-PGF)"/>
            <person name="Walter F."/>
            <person name="Albersmeier A."/>
            <person name="Kalinowski J."/>
            <person name="Ruckert C."/>
        </authorList>
    </citation>
    <scope>NUCLEOTIDE SEQUENCE</scope>
    <source>
        <strain evidence="3">CGMCC 1.15448</strain>
    </source>
</reference>
<dbReference type="InterPro" id="IPR001466">
    <property type="entry name" value="Beta-lactam-related"/>
</dbReference>
<feature type="compositionally biased region" description="Basic residues" evidence="1">
    <location>
        <begin position="370"/>
        <end position="398"/>
    </location>
</feature>
<comment type="caution">
    <text evidence="3">The sequence shown here is derived from an EMBL/GenBank/DDBJ whole genome shotgun (WGS) entry which is preliminary data.</text>
</comment>
<protein>
    <submittedName>
        <fullName evidence="3">Penicillin-binding protein</fullName>
    </submittedName>
</protein>
<sequence length="398" mass="45281">MATHFFDPMLAGRFNGSILVAKDGIILFEKYKGFRNPVRHQDSITAHTAFHLASVSKTFTAMATLKLWQEGKLDIHDPVSKYLAGFPYHDVTVETLLNHRSGLHNYVHYMDKPGVNKHIFLHNADVLQYIIDHPGAREIFSGRADRHFEYSNTNYALLALIIEKVSGMPYPEYLAKTFFQPLGMQDTYVYTAPDSGRSMDSYYQTGRPFRLEFLDQVYGDKNVYSTVRDMYKWDQALRSGQMFSKGVLDSAYAGYSFEKPGQRNYGLGWRMLMIPNGKKLIYHNGWWHGNRTVFVRMMDEDATIIALSNNDYKNVYTAKRLCDLFGDYRQGQGHTNFDEGEPDPADSTGGVAGEPPHEEKKPVAPTVAHTHLHHHVARRGASHSGRRLVHKKKPAATA</sequence>
<feature type="domain" description="Beta-lactamase-related" evidence="2">
    <location>
        <begin position="7"/>
        <end position="317"/>
    </location>
</feature>
<dbReference type="PANTHER" id="PTHR46825:SF9">
    <property type="entry name" value="BETA-LACTAMASE-RELATED DOMAIN-CONTAINING PROTEIN"/>
    <property type="match status" value="1"/>
</dbReference>
<organism evidence="3 4">
    <name type="scientific">Puia dinghuensis</name>
    <dbReference type="NCBI Taxonomy" id="1792502"/>
    <lineage>
        <taxon>Bacteria</taxon>
        <taxon>Pseudomonadati</taxon>
        <taxon>Bacteroidota</taxon>
        <taxon>Chitinophagia</taxon>
        <taxon>Chitinophagales</taxon>
        <taxon>Chitinophagaceae</taxon>
        <taxon>Puia</taxon>
    </lineage>
</organism>
<accession>A0A8J2U812</accession>
<dbReference type="AlphaFoldDB" id="A0A8J2U812"/>
<evidence type="ECO:0000259" key="2">
    <source>
        <dbReference type="Pfam" id="PF00144"/>
    </source>
</evidence>
<keyword evidence="4" id="KW-1185">Reference proteome</keyword>
<feature type="region of interest" description="Disordered" evidence="1">
    <location>
        <begin position="333"/>
        <end position="398"/>
    </location>
</feature>
<proteinExistence type="predicted"/>
<evidence type="ECO:0000313" key="3">
    <source>
        <dbReference type="EMBL" id="GGA85170.1"/>
    </source>
</evidence>
<dbReference type="Proteomes" id="UP000607559">
    <property type="component" value="Unassembled WGS sequence"/>
</dbReference>
<gene>
    <name evidence="3" type="ORF">GCM10011511_05260</name>
</gene>
<dbReference type="SUPFAM" id="SSF56601">
    <property type="entry name" value="beta-lactamase/transpeptidase-like"/>
    <property type="match status" value="1"/>
</dbReference>
<reference evidence="3" key="2">
    <citation type="submission" date="2020-09" db="EMBL/GenBank/DDBJ databases">
        <authorList>
            <person name="Sun Q."/>
            <person name="Zhou Y."/>
        </authorList>
    </citation>
    <scope>NUCLEOTIDE SEQUENCE</scope>
    <source>
        <strain evidence="3">CGMCC 1.15448</strain>
    </source>
</reference>
<dbReference type="InterPro" id="IPR050491">
    <property type="entry name" value="AmpC-like"/>
</dbReference>